<dbReference type="Proteomes" id="UP001500368">
    <property type="component" value="Unassembled WGS sequence"/>
</dbReference>
<organism evidence="6 7">
    <name type="scientific">Nesterenkonia rhizosphaerae</name>
    <dbReference type="NCBI Taxonomy" id="1348272"/>
    <lineage>
        <taxon>Bacteria</taxon>
        <taxon>Bacillati</taxon>
        <taxon>Actinomycetota</taxon>
        <taxon>Actinomycetes</taxon>
        <taxon>Micrococcales</taxon>
        <taxon>Micrococcaceae</taxon>
        <taxon>Nesterenkonia</taxon>
    </lineage>
</organism>
<sequence length="272" mass="28410">MRIADKTFVVTGAGAGIGRAVTIELLGRGARVAAVDLSAEGLTETGQQAGAGERLSTHTVDITDREAVLALPTQTSRVHGPADGILNVAGIIQPFIHVEDLDYADIERVINVNFWGTVNIVKAFLPGLKARPEAALVNVSSMGALIPVPGQTAYGASKAAVRLLTEGLYAELQGTSVAVTEVFPGAVGTEISKNSGVQSDTSSTGETARTTSPQEAARIIAEAIEKPRLRVMIGNDAKLFDMLSRLAPQRSIAMIANRMKGLVTARAKEAGL</sequence>
<feature type="region of interest" description="Disordered" evidence="4">
    <location>
        <begin position="193"/>
        <end position="214"/>
    </location>
</feature>
<evidence type="ECO:0000259" key="5">
    <source>
        <dbReference type="SMART" id="SM00822"/>
    </source>
</evidence>
<protein>
    <submittedName>
        <fullName evidence="6">SDR family oxidoreductase</fullName>
    </submittedName>
</protein>
<dbReference type="Pfam" id="PF00106">
    <property type="entry name" value="adh_short"/>
    <property type="match status" value="1"/>
</dbReference>
<keyword evidence="7" id="KW-1185">Reference proteome</keyword>
<evidence type="ECO:0000256" key="1">
    <source>
        <dbReference type="ARBA" id="ARBA00006484"/>
    </source>
</evidence>
<evidence type="ECO:0000256" key="4">
    <source>
        <dbReference type="SAM" id="MobiDB-lite"/>
    </source>
</evidence>
<dbReference type="InterPro" id="IPR057326">
    <property type="entry name" value="KR_dom"/>
</dbReference>
<evidence type="ECO:0000313" key="6">
    <source>
        <dbReference type="EMBL" id="GAA4913670.1"/>
    </source>
</evidence>
<dbReference type="CDD" id="cd05233">
    <property type="entry name" value="SDR_c"/>
    <property type="match status" value="1"/>
</dbReference>
<dbReference type="PANTHER" id="PTHR44196">
    <property type="entry name" value="DEHYDROGENASE/REDUCTASE SDR FAMILY MEMBER 7B"/>
    <property type="match status" value="1"/>
</dbReference>
<dbReference type="PANTHER" id="PTHR44196:SF1">
    <property type="entry name" value="DEHYDROGENASE_REDUCTASE SDR FAMILY MEMBER 7B"/>
    <property type="match status" value="1"/>
</dbReference>
<evidence type="ECO:0000313" key="7">
    <source>
        <dbReference type="Proteomes" id="UP001500368"/>
    </source>
</evidence>
<comment type="caution">
    <text evidence="6">The sequence shown here is derived from an EMBL/GenBank/DDBJ whole genome shotgun (WGS) entry which is preliminary data.</text>
</comment>
<dbReference type="PRINTS" id="PR00080">
    <property type="entry name" value="SDRFAMILY"/>
</dbReference>
<dbReference type="SMART" id="SM00822">
    <property type="entry name" value="PKS_KR"/>
    <property type="match status" value="1"/>
</dbReference>
<gene>
    <name evidence="6" type="ORF">GCM10025790_05600</name>
</gene>
<accession>A0ABP9FQX2</accession>
<dbReference type="RefSeq" id="WP_345476566.1">
    <property type="nucleotide sequence ID" value="NZ_BAABLW010000002.1"/>
</dbReference>
<keyword evidence="2" id="KW-0560">Oxidoreductase</keyword>
<dbReference type="SUPFAM" id="SSF51735">
    <property type="entry name" value="NAD(P)-binding Rossmann-fold domains"/>
    <property type="match status" value="1"/>
</dbReference>
<comment type="similarity">
    <text evidence="1 3">Belongs to the short-chain dehydrogenases/reductases (SDR) family.</text>
</comment>
<dbReference type="InterPro" id="IPR002347">
    <property type="entry name" value="SDR_fam"/>
</dbReference>
<dbReference type="InterPro" id="IPR036291">
    <property type="entry name" value="NAD(P)-bd_dom_sf"/>
</dbReference>
<feature type="domain" description="Ketoreductase" evidence="5">
    <location>
        <begin position="6"/>
        <end position="183"/>
    </location>
</feature>
<evidence type="ECO:0000256" key="3">
    <source>
        <dbReference type="RuleBase" id="RU000363"/>
    </source>
</evidence>
<evidence type="ECO:0000256" key="2">
    <source>
        <dbReference type="ARBA" id="ARBA00023002"/>
    </source>
</evidence>
<reference evidence="7" key="1">
    <citation type="journal article" date="2019" name="Int. J. Syst. Evol. Microbiol.">
        <title>The Global Catalogue of Microorganisms (GCM) 10K type strain sequencing project: providing services to taxonomists for standard genome sequencing and annotation.</title>
        <authorList>
            <consortium name="The Broad Institute Genomics Platform"/>
            <consortium name="The Broad Institute Genome Sequencing Center for Infectious Disease"/>
            <person name="Wu L."/>
            <person name="Ma J."/>
        </authorList>
    </citation>
    <scope>NUCLEOTIDE SEQUENCE [LARGE SCALE GENOMIC DNA]</scope>
    <source>
        <strain evidence="7">JCM 19129</strain>
    </source>
</reference>
<name>A0ABP9FQX2_9MICC</name>
<proteinExistence type="inferred from homology"/>
<dbReference type="EMBL" id="BAABLW010000002">
    <property type="protein sequence ID" value="GAA4913670.1"/>
    <property type="molecule type" value="Genomic_DNA"/>
</dbReference>
<dbReference type="Gene3D" id="3.40.50.720">
    <property type="entry name" value="NAD(P)-binding Rossmann-like Domain"/>
    <property type="match status" value="1"/>
</dbReference>
<dbReference type="PRINTS" id="PR00081">
    <property type="entry name" value="GDHRDH"/>
</dbReference>